<sequence length="444" mass="46604">MRDLRLLRRRLHTALTSGLLLAACGPAPAPAEATKPAPAKAATPEPTPAKVEPAPVVADAAPAGPQYPARTGMDPYDPDGLEEEGCNNGDWCGPPTAAEKFRAPQATDEIGCPTRLIGRPDPGDSAKEKVFKGLSMNPMMMGRLRKIATDDKRKASGDGEVCCYHWFDYCSGRPLLAGSDDAMLAPVLPGRTWLSEHVPEDMLGGPDAEQRALLAAAWLVDAQMEHASVAAFARAALELMAVGAPPELLSGCAEAGLDEVRHAQACFALAAAYGGVALAPGPLPPVQPRAGGLVALACDTFREGCVGETIAALTALRSRRDCEAPAAEVALASIAADETRHAELAWATVAWAIDVGGPEVAAAVRAVAAELRAAAFVDEPCAREPDLRRFGRLGPQARVDTRRDAWTGVLDRMLKLVLEDLEVEGDDPRPAHAEAAEPAVTLRA</sequence>
<dbReference type="PROSITE" id="PS51257">
    <property type="entry name" value="PROKAR_LIPOPROTEIN"/>
    <property type="match status" value="1"/>
</dbReference>
<dbReference type="SUPFAM" id="SSF47240">
    <property type="entry name" value="Ferritin-like"/>
    <property type="match status" value="1"/>
</dbReference>
<protein>
    <recommendedName>
        <fullName evidence="5">Ferritin-like domain-containing protein</fullName>
    </recommendedName>
</protein>
<gene>
    <name evidence="3" type="ORF">POL25_10920</name>
</gene>
<feature type="signal peptide" evidence="2">
    <location>
        <begin position="1"/>
        <end position="22"/>
    </location>
</feature>
<evidence type="ECO:0000313" key="3">
    <source>
        <dbReference type="EMBL" id="MDC0717407.1"/>
    </source>
</evidence>
<accession>A0ABT5DYA4</accession>
<keyword evidence="4" id="KW-1185">Reference proteome</keyword>
<dbReference type="InterPro" id="IPR009078">
    <property type="entry name" value="Ferritin-like_SF"/>
</dbReference>
<dbReference type="Proteomes" id="UP001221686">
    <property type="component" value="Unassembled WGS sequence"/>
</dbReference>
<dbReference type="RefSeq" id="WP_272085894.1">
    <property type="nucleotide sequence ID" value="NZ_JAQNDL010000001.1"/>
</dbReference>
<evidence type="ECO:0000256" key="1">
    <source>
        <dbReference type="SAM" id="MobiDB-lite"/>
    </source>
</evidence>
<keyword evidence="2" id="KW-0732">Signal</keyword>
<feature type="region of interest" description="Disordered" evidence="1">
    <location>
        <begin position="27"/>
        <end position="52"/>
    </location>
</feature>
<dbReference type="EMBL" id="JAQNDL010000001">
    <property type="protein sequence ID" value="MDC0717407.1"/>
    <property type="molecule type" value="Genomic_DNA"/>
</dbReference>
<dbReference type="InterPro" id="IPR012348">
    <property type="entry name" value="RNR-like"/>
</dbReference>
<proteinExistence type="predicted"/>
<name>A0ABT5DYA4_9BACT</name>
<dbReference type="Gene3D" id="1.10.620.20">
    <property type="entry name" value="Ribonucleotide Reductase, subunit A"/>
    <property type="match status" value="1"/>
</dbReference>
<comment type="caution">
    <text evidence="3">The sequence shown here is derived from an EMBL/GenBank/DDBJ whole genome shotgun (WGS) entry which is preliminary data.</text>
</comment>
<evidence type="ECO:0000256" key="2">
    <source>
        <dbReference type="SAM" id="SignalP"/>
    </source>
</evidence>
<feature type="chain" id="PRO_5045171536" description="Ferritin-like domain-containing protein" evidence="2">
    <location>
        <begin position="23"/>
        <end position="444"/>
    </location>
</feature>
<evidence type="ECO:0000313" key="4">
    <source>
        <dbReference type="Proteomes" id="UP001221686"/>
    </source>
</evidence>
<reference evidence="3 4" key="1">
    <citation type="submission" date="2022-11" db="EMBL/GenBank/DDBJ databases">
        <title>Minimal conservation of predation-associated metabolite biosynthetic gene clusters underscores biosynthetic potential of Myxococcota including descriptions for ten novel species: Archangium lansinium sp. nov., Myxococcus landrumus sp. nov., Nannocystis bai.</title>
        <authorList>
            <person name="Ahearne A."/>
            <person name="Stevens C."/>
            <person name="Dowd S."/>
        </authorList>
    </citation>
    <scope>NUCLEOTIDE SEQUENCE [LARGE SCALE GENOMIC DNA]</scope>
    <source>
        <strain evidence="3 4">BB15-2</strain>
    </source>
</reference>
<organism evidence="3 4">
    <name type="scientific">Nannocystis bainbridge</name>
    <dbReference type="NCBI Taxonomy" id="2995303"/>
    <lineage>
        <taxon>Bacteria</taxon>
        <taxon>Pseudomonadati</taxon>
        <taxon>Myxococcota</taxon>
        <taxon>Polyangia</taxon>
        <taxon>Nannocystales</taxon>
        <taxon>Nannocystaceae</taxon>
        <taxon>Nannocystis</taxon>
    </lineage>
</organism>
<evidence type="ECO:0008006" key="5">
    <source>
        <dbReference type="Google" id="ProtNLM"/>
    </source>
</evidence>